<evidence type="ECO:0000256" key="2">
    <source>
        <dbReference type="ARBA" id="ARBA00022692"/>
    </source>
</evidence>
<gene>
    <name evidence="5" type="ORF">OBE_14752</name>
</gene>
<dbReference type="SUPFAM" id="SSF161111">
    <property type="entry name" value="Cation efflux protein transmembrane domain-like"/>
    <property type="match status" value="1"/>
</dbReference>
<comment type="subcellular location">
    <subcellularLocation>
        <location evidence="1">Membrane</location>
        <topology evidence="1">Multi-pass membrane protein</topology>
    </subcellularLocation>
</comment>
<protein>
    <submittedName>
        <fullName evidence="5">Cation efflux protein</fullName>
    </submittedName>
</protein>
<accession>K1RKT6</accession>
<comment type="caution">
    <text evidence="5">The sequence shown here is derived from an EMBL/GenBank/DDBJ whole genome shotgun (WGS) entry which is preliminary data.</text>
</comment>
<feature type="non-terminal residue" evidence="5">
    <location>
        <position position="42"/>
    </location>
</feature>
<evidence type="ECO:0000256" key="3">
    <source>
        <dbReference type="ARBA" id="ARBA00022989"/>
    </source>
</evidence>
<reference evidence="5" key="1">
    <citation type="journal article" date="2013" name="Environ. Microbiol.">
        <title>Microbiota from the distal guts of lean and obese adolescents exhibit partial functional redundancy besides clear differences in community structure.</title>
        <authorList>
            <person name="Ferrer M."/>
            <person name="Ruiz A."/>
            <person name="Lanza F."/>
            <person name="Haange S.B."/>
            <person name="Oberbach A."/>
            <person name="Till H."/>
            <person name="Bargiela R."/>
            <person name="Campoy C."/>
            <person name="Segura M.T."/>
            <person name="Richter M."/>
            <person name="von Bergen M."/>
            <person name="Seifert J."/>
            <person name="Suarez A."/>
        </authorList>
    </citation>
    <scope>NUCLEOTIDE SEQUENCE</scope>
</reference>
<keyword evidence="3" id="KW-1133">Transmembrane helix</keyword>
<keyword evidence="2" id="KW-0812">Transmembrane</keyword>
<keyword evidence="4" id="KW-0472">Membrane</keyword>
<dbReference type="GO" id="GO:0016020">
    <property type="term" value="C:membrane"/>
    <property type="evidence" value="ECO:0007669"/>
    <property type="project" value="UniProtKB-SubCell"/>
</dbReference>
<organism evidence="5">
    <name type="scientific">human gut metagenome</name>
    <dbReference type="NCBI Taxonomy" id="408170"/>
    <lineage>
        <taxon>unclassified sequences</taxon>
        <taxon>metagenomes</taxon>
        <taxon>organismal metagenomes</taxon>
    </lineage>
</organism>
<evidence type="ECO:0000256" key="1">
    <source>
        <dbReference type="ARBA" id="ARBA00004141"/>
    </source>
</evidence>
<evidence type="ECO:0000256" key="4">
    <source>
        <dbReference type="ARBA" id="ARBA00023136"/>
    </source>
</evidence>
<dbReference type="Gene3D" id="1.20.1510.10">
    <property type="entry name" value="Cation efflux protein transmembrane domain"/>
    <property type="match status" value="1"/>
</dbReference>
<sequence length="42" mass="4375">MEQKTAMKISMVSIVGNILLSLFKALAGIVANSGAMISDAIH</sequence>
<proteinExistence type="predicted"/>
<evidence type="ECO:0000313" key="5">
    <source>
        <dbReference type="EMBL" id="EKC49232.1"/>
    </source>
</evidence>
<name>K1RKT6_9ZZZZ</name>
<dbReference type="InterPro" id="IPR027469">
    <property type="entry name" value="Cation_efflux_TMD_sf"/>
</dbReference>
<dbReference type="EMBL" id="AJWZ01010171">
    <property type="protein sequence ID" value="EKC49232.1"/>
    <property type="molecule type" value="Genomic_DNA"/>
</dbReference>
<dbReference type="AlphaFoldDB" id="K1RKT6"/>